<proteinExistence type="predicted"/>
<dbReference type="RefSeq" id="WP_203792406.1">
    <property type="nucleotide sequence ID" value="NZ_BAAAQE010000090.1"/>
</dbReference>
<keyword evidence="1" id="KW-0472">Membrane</keyword>
<feature type="transmembrane region" description="Helical" evidence="1">
    <location>
        <begin position="74"/>
        <end position="107"/>
    </location>
</feature>
<evidence type="ECO:0000313" key="2">
    <source>
        <dbReference type="EMBL" id="GID51675.1"/>
    </source>
</evidence>
<accession>A0ABQ3WZV5</accession>
<evidence type="ECO:0008006" key="4">
    <source>
        <dbReference type="Google" id="ProtNLM"/>
    </source>
</evidence>
<keyword evidence="1" id="KW-0812">Transmembrane</keyword>
<protein>
    <recommendedName>
        <fullName evidence="4">DUF1294 domain-containing protein</fullName>
    </recommendedName>
</protein>
<dbReference type="EMBL" id="BOMG01000003">
    <property type="protein sequence ID" value="GID51675.1"/>
    <property type="molecule type" value="Genomic_DNA"/>
</dbReference>
<dbReference type="Proteomes" id="UP000612282">
    <property type="component" value="Unassembled WGS sequence"/>
</dbReference>
<gene>
    <name evidence="2" type="ORF">Aco03nite_000790</name>
</gene>
<feature type="transmembrane region" description="Helical" evidence="1">
    <location>
        <begin position="6"/>
        <end position="29"/>
    </location>
</feature>
<sequence>MPASFISRIGLFPTLLLNGVALLYMLAPMDNRRRVRYHSDVGLAWFLLVVGAALGAVLAIWVLPGRRPKYLLTFIVFAASAALFLFAFDSVLWSCVALGLAAFTVAAKVEARKSSRPSAREK</sequence>
<reference evidence="2 3" key="1">
    <citation type="submission" date="2021-01" db="EMBL/GenBank/DDBJ databases">
        <title>Whole genome shotgun sequence of Actinoplanes couchii NBRC 106145.</title>
        <authorList>
            <person name="Komaki H."/>
            <person name="Tamura T."/>
        </authorList>
    </citation>
    <scope>NUCLEOTIDE SEQUENCE [LARGE SCALE GENOMIC DNA]</scope>
    <source>
        <strain evidence="2 3">NBRC 106145</strain>
    </source>
</reference>
<comment type="caution">
    <text evidence="2">The sequence shown here is derived from an EMBL/GenBank/DDBJ whole genome shotgun (WGS) entry which is preliminary data.</text>
</comment>
<feature type="transmembrane region" description="Helical" evidence="1">
    <location>
        <begin position="41"/>
        <end position="62"/>
    </location>
</feature>
<keyword evidence="3" id="KW-1185">Reference proteome</keyword>
<organism evidence="2 3">
    <name type="scientific">Actinoplanes couchii</name>
    <dbReference type="NCBI Taxonomy" id="403638"/>
    <lineage>
        <taxon>Bacteria</taxon>
        <taxon>Bacillati</taxon>
        <taxon>Actinomycetota</taxon>
        <taxon>Actinomycetes</taxon>
        <taxon>Micromonosporales</taxon>
        <taxon>Micromonosporaceae</taxon>
        <taxon>Actinoplanes</taxon>
    </lineage>
</organism>
<evidence type="ECO:0000313" key="3">
    <source>
        <dbReference type="Proteomes" id="UP000612282"/>
    </source>
</evidence>
<name>A0ABQ3WZV5_9ACTN</name>
<evidence type="ECO:0000256" key="1">
    <source>
        <dbReference type="SAM" id="Phobius"/>
    </source>
</evidence>
<keyword evidence="1" id="KW-1133">Transmembrane helix</keyword>